<accession>R2Y4B3</accession>
<dbReference type="Gene3D" id="3.20.20.70">
    <property type="entry name" value="Aldolase class I"/>
    <property type="match status" value="1"/>
</dbReference>
<keyword evidence="11" id="KW-1185">Reference proteome</keyword>
<dbReference type="InterPro" id="IPR013785">
    <property type="entry name" value="Aldolase_TIM"/>
</dbReference>
<dbReference type="eggNOG" id="COG3010">
    <property type="taxonomic scope" value="Bacteria"/>
</dbReference>
<proteinExistence type="inferred from homology"/>
<dbReference type="CDD" id="cd04729">
    <property type="entry name" value="NanE"/>
    <property type="match status" value="1"/>
</dbReference>
<keyword evidence="5 7" id="KW-0413">Isomerase</keyword>
<protein>
    <recommendedName>
        <fullName evidence="7">Putative N-acetylmannosamine-6-phosphate 2-epimerase</fullName>
        <ecNumber evidence="7">5.1.3.9</ecNumber>
    </recommendedName>
    <alternativeName>
        <fullName evidence="7">ManNAc-6-P epimerase</fullName>
    </alternativeName>
</protein>
<dbReference type="EC" id="5.1.3.9" evidence="7"/>
<keyword evidence="6 7" id="KW-0119">Carbohydrate metabolism</keyword>
<evidence type="ECO:0000256" key="2">
    <source>
        <dbReference type="ARBA" id="ARBA00002147"/>
    </source>
</evidence>
<organism evidence="8 10">
    <name type="scientific">Enterococcus gilvus ATCC BAA-350</name>
    <dbReference type="NCBI Taxonomy" id="1158614"/>
    <lineage>
        <taxon>Bacteria</taxon>
        <taxon>Bacillati</taxon>
        <taxon>Bacillota</taxon>
        <taxon>Bacilli</taxon>
        <taxon>Lactobacillales</taxon>
        <taxon>Enterococcaceae</taxon>
        <taxon>Enterococcus</taxon>
    </lineage>
</organism>
<evidence type="ECO:0000256" key="3">
    <source>
        <dbReference type="ARBA" id="ARBA00005081"/>
    </source>
</evidence>
<name>R2Y4B3_9ENTE</name>
<evidence type="ECO:0000313" key="9">
    <source>
        <dbReference type="EMBL" id="EOW83249.1"/>
    </source>
</evidence>
<dbReference type="Proteomes" id="UP000013750">
    <property type="component" value="Unassembled WGS sequence"/>
</dbReference>
<gene>
    <name evidence="7" type="primary">nanE</name>
    <name evidence="9" type="ORF">I592_02576</name>
    <name evidence="8" type="ORF">UKC_01391</name>
</gene>
<evidence type="ECO:0000256" key="5">
    <source>
        <dbReference type="ARBA" id="ARBA00023235"/>
    </source>
</evidence>
<dbReference type="InterPro" id="IPR011060">
    <property type="entry name" value="RibuloseP-bd_barrel"/>
</dbReference>
<reference evidence="8 10" key="1">
    <citation type="submission" date="2013-02" db="EMBL/GenBank/DDBJ databases">
        <title>The Genome Sequence of Enterococcus gilvus ATCC BAA-350.</title>
        <authorList>
            <consortium name="The Broad Institute Genome Sequencing Platform"/>
            <consortium name="The Broad Institute Genome Sequencing Center for Infectious Disease"/>
            <person name="Earl A.M."/>
            <person name="Gilmore M.S."/>
            <person name="Lebreton F."/>
            <person name="Walker B."/>
            <person name="Young S.K."/>
            <person name="Zeng Q."/>
            <person name="Gargeya S."/>
            <person name="Fitzgerald M."/>
            <person name="Haas B."/>
            <person name="Abouelleil A."/>
            <person name="Alvarado L."/>
            <person name="Arachchi H.M."/>
            <person name="Berlin A.M."/>
            <person name="Chapman S.B."/>
            <person name="Dewar J."/>
            <person name="Goldberg J."/>
            <person name="Griggs A."/>
            <person name="Gujja S."/>
            <person name="Hansen M."/>
            <person name="Howarth C."/>
            <person name="Imamovic A."/>
            <person name="Larimer J."/>
            <person name="McCowan C."/>
            <person name="Murphy C."/>
            <person name="Neiman D."/>
            <person name="Pearson M."/>
            <person name="Priest M."/>
            <person name="Roberts A."/>
            <person name="Saif S."/>
            <person name="Shea T."/>
            <person name="Sisk P."/>
            <person name="Sykes S."/>
            <person name="Wortman J."/>
            <person name="Nusbaum C."/>
            <person name="Birren B."/>
        </authorList>
    </citation>
    <scope>NUCLEOTIDE SEQUENCE [LARGE SCALE GENOMIC DNA]</scope>
    <source>
        <strain evidence="8 10">ATCC BAA-350</strain>
    </source>
</reference>
<comment type="pathway">
    <text evidence="3 7">Amino-sugar metabolism; N-acetylneuraminate degradation; D-fructose 6-phosphate from N-acetylneuraminate: step 3/5.</text>
</comment>
<evidence type="ECO:0000256" key="6">
    <source>
        <dbReference type="ARBA" id="ARBA00023277"/>
    </source>
</evidence>
<evidence type="ECO:0000313" key="10">
    <source>
        <dbReference type="Proteomes" id="UP000013750"/>
    </source>
</evidence>
<dbReference type="PANTHER" id="PTHR36204:SF1">
    <property type="entry name" value="N-ACETYLMANNOSAMINE-6-PHOSPHATE 2-EPIMERASE-RELATED"/>
    <property type="match status" value="1"/>
</dbReference>
<dbReference type="OrthoDB" id="9781704at2"/>
<evidence type="ECO:0000256" key="7">
    <source>
        <dbReference type="HAMAP-Rule" id="MF_01235"/>
    </source>
</evidence>
<dbReference type="PANTHER" id="PTHR36204">
    <property type="entry name" value="N-ACETYLMANNOSAMINE-6-PHOSPHATE 2-EPIMERASE-RELATED"/>
    <property type="match status" value="1"/>
</dbReference>
<dbReference type="HOGENOM" id="CLU_086300_1_0_9"/>
<dbReference type="GO" id="GO:0006053">
    <property type="term" value="P:N-acetylmannosamine catabolic process"/>
    <property type="evidence" value="ECO:0007669"/>
    <property type="project" value="TreeGrafter"/>
</dbReference>
<dbReference type="GO" id="GO:0005975">
    <property type="term" value="P:carbohydrate metabolic process"/>
    <property type="evidence" value="ECO:0007669"/>
    <property type="project" value="UniProtKB-UniRule"/>
</dbReference>
<evidence type="ECO:0000313" key="8">
    <source>
        <dbReference type="EMBL" id="EOI57177.1"/>
    </source>
</evidence>
<dbReference type="SUPFAM" id="SSF51366">
    <property type="entry name" value="Ribulose-phoshate binding barrel"/>
    <property type="match status" value="1"/>
</dbReference>
<dbReference type="AlphaFoldDB" id="R2Y4B3"/>
<sequence>MGENILRKSEVLASIKGGLVVSCQARKGWPMYGEDIMAAFAKAAEQGGAVAIRATEPENIRAIKKVIDLPIMGIYKQWYEGYEVYITPTFESAAAVAEAGASIIAIDGTKRTRPNGEKLDEICARIHESYPEVLIMADCDTLENGKYAEMCGADIVSTTLAGYTEETKTENEFNPNLISEMKKELKVPIVAEGHIATINELIAAYEHGAYSVVVGTAITRPEIITERFVEGLSVFHQTTSV</sequence>
<dbReference type="PATRIC" id="fig|1158614.3.peg.1403"/>
<dbReference type="NCBIfam" id="NF002231">
    <property type="entry name" value="PRK01130.1"/>
    <property type="match status" value="1"/>
</dbReference>
<comment type="function">
    <text evidence="2 7">Converts N-acetylmannosamine-6-phosphate (ManNAc-6-P) to N-acetylglucosamine-6-phosphate (GlcNAc-6-P).</text>
</comment>
<dbReference type="GO" id="GO:0047465">
    <property type="term" value="F:N-acylglucosamine-6-phosphate 2-epimerase activity"/>
    <property type="evidence" value="ECO:0007669"/>
    <property type="project" value="UniProtKB-EC"/>
</dbReference>
<reference evidence="9 11" key="2">
    <citation type="submission" date="2013-03" db="EMBL/GenBank/DDBJ databases">
        <title>The Genome Sequence of Enterococcus gilvus ATCC BAA-350 (PacBio/Illumina hybrid assembly).</title>
        <authorList>
            <consortium name="The Broad Institute Genomics Platform"/>
            <consortium name="The Broad Institute Genome Sequencing Center for Infectious Disease"/>
            <person name="Earl A."/>
            <person name="Russ C."/>
            <person name="Gilmore M."/>
            <person name="Surin D."/>
            <person name="Walker B."/>
            <person name="Young S."/>
            <person name="Zeng Q."/>
            <person name="Gargeya S."/>
            <person name="Fitzgerald M."/>
            <person name="Haas B."/>
            <person name="Abouelleil A."/>
            <person name="Allen A.W."/>
            <person name="Alvarado L."/>
            <person name="Arachchi H.M."/>
            <person name="Berlin A.M."/>
            <person name="Chapman S.B."/>
            <person name="Gainer-Dewar J."/>
            <person name="Goldberg J."/>
            <person name="Griggs A."/>
            <person name="Gujja S."/>
            <person name="Hansen M."/>
            <person name="Howarth C."/>
            <person name="Imamovic A."/>
            <person name="Ireland A."/>
            <person name="Larimer J."/>
            <person name="McCowan C."/>
            <person name="Murphy C."/>
            <person name="Pearson M."/>
            <person name="Poon T.W."/>
            <person name="Priest M."/>
            <person name="Roberts A."/>
            <person name="Saif S."/>
            <person name="Shea T."/>
            <person name="Sisk P."/>
            <person name="Sykes S."/>
            <person name="Wortman J."/>
            <person name="Nusbaum C."/>
            <person name="Birren B."/>
        </authorList>
    </citation>
    <scope>NUCLEOTIDE SEQUENCE [LARGE SCALE GENOMIC DNA]</scope>
    <source>
        <strain evidence="9 11">ATCC BAA-350</strain>
    </source>
</reference>
<comment type="similarity">
    <text evidence="4 7">Belongs to the NanE family.</text>
</comment>
<evidence type="ECO:0000256" key="4">
    <source>
        <dbReference type="ARBA" id="ARBA00007439"/>
    </source>
</evidence>
<dbReference type="Pfam" id="PF04131">
    <property type="entry name" value="NanE"/>
    <property type="match status" value="1"/>
</dbReference>
<comment type="caution">
    <text evidence="8">The sequence shown here is derived from an EMBL/GenBank/DDBJ whole genome shotgun (WGS) entry which is preliminary data.</text>
</comment>
<evidence type="ECO:0000256" key="1">
    <source>
        <dbReference type="ARBA" id="ARBA00000056"/>
    </source>
</evidence>
<dbReference type="InterPro" id="IPR007260">
    <property type="entry name" value="NanE"/>
</dbReference>
<dbReference type="EMBL" id="ASWH01000001">
    <property type="protein sequence ID" value="EOW83249.1"/>
    <property type="molecule type" value="Genomic_DNA"/>
</dbReference>
<dbReference type="GO" id="GO:0019262">
    <property type="term" value="P:N-acetylneuraminate catabolic process"/>
    <property type="evidence" value="ECO:0007669"/>
    <property type="project" value="UniProtKB-UniRule"/>
</dbReference>
<dbReference type="HAMAP" id="MF_01235">
    <property type="entry name" value="ManNAc6P_epimer"/>
    <property type="match status" value="1"/>
</dbReference>
<dbReference type="EMBL" id="AJDQ01000006">
    <property type="protein sequence ID" value="EOI57177.1"/>
    <property type="molecule type" value="Genomic_DNA"/>
</dbReference>
<evidence type="ECO:0000313" key="11">
    <source>
        <dbReference type="Proteomes" id="UP000014160"/>
    </source>
</evidence>
<comment type="catalytic activity">
    <reaction evidence="1 7">
        <text>an N-acyl-D-glucosamine 6-phosphate = an N-acyl-D-mannosamine 6-phosphate</text>
        <dbReference type="Rhea" id="RHEA:23932"/>
        <dbReference type="ChEBI" id="CHEBI:57599"/>
        <dbReference type="ChEBI" id="CHEBI:57666"/>
        <dbReference type="EC" id="5.1.3.9"/>
    </reaction>
</comment>
<dbReference type="Proteomes" id="UP000014160">
    <property type="component" value="Unassembled WGS sequence"/>
</dbReference>
<dbReference type="UniPathway" id="UPA00629">
    <property type="reaction ID" value="UER00682"/>
</dbReference>
<dbReference type="GO" id="GO:0005829">
    <property type="term" value="C:cytosol"/>
    <property type="evidence" value="ECO:0007669"/>
    <property type="project" value="TreeGrafter"/>
</dbReference>